<evidence type="ECO:0000313" key="6">
    <source>
        <dbReference type="EMBL" id="KAL0947578.1"/>
    </source>
</evidence>
<dbReference type="Gene3D" id="2.170.270.10">
    <property type="entry name" value="SET domain"/>
    <property type="match status" value="1"/>
</dbReference>
<dbReference type="InterPro" id="IPR046341">
    <property type="entry name" value="SET_dom_sf"/>
</dbReference>
<accession>A0ABR3IWF9</accession>
<protein>
    <recommendedName>
        <fullName evidence="5">MYND-type domain-containing protein</fullName>
    </recommendedName>
</protein>
<evidence type="ECO:0000256" key="4">
    <source>
        <dbReference type="PROSITE-ProRule" id="PRU00134"/>
    </source>
</evidence>
<evidence type="ECO:0000256" key="3">
    <source>
        <dbReference type="ARBA" id="ARBA00022833"/>
    </source>
</evidence>
<keyword evidence="3" id="KW-0862">Zinc</keyword>
<name>A0ABR3IWF9_9AGAR</name>
<reference evidence="7" key="1">
    <citation type="submission" date="2024-06" db="EMBL/GenBank/DDBJ databases">
        <title>Multi-omics analyses provide insights into the biosynthesis of the anticancer antibiotic pleurotin in Hohenbuehelia grisea.</title>
        <authorList>
            <person name="Weaver J.A."/>
            <person name="Alberti F."/>
        </authorList>
    </citation>
    <scope>NUCLEOTIDE SEQUENCE [LARGE SCALE GENOMIC DNA]</scope>
    <source>
        <strain evidence="7">T-177</strain>
    </source>
</reference>
<sequence length="639" mass="72483">MYICSPNPILSTTSPLLDMPNITQDFLVCVPRPTFSPIKASCRHPPDLSHAIRTLGGRPSSSTLIVNAFRTVLLHLRWDPTAQLPDQSRSCDADCVALSALICLKDTLGRKYTAATRANMAAAFLERVPDLVQWLTRWSSRIARATAMDRADPEVDFATDIWCRIAEYSSACHQLFGGIPAFREIIAAQVPVMLDLWLVRSDSWYSQASNLRLEVFCVSILREMLFYGCEFKAEIIAWLGDGDNLTRAARVSLSRVESNLSSDGPVLSRLQGTVQEIIFLRSFREVSSDFYFALSQQKVVARLTRCLLRLSSDAFKALHDPRTGQVSADNLHSFMAILEQISCFMRLPNAIACTEDAIREGALLVILRCWQFPRKGRNDPNSLVISAFLKVIALRAPYFNVARSLKTSISGIKRNHPELTNGNYSMIWRGLSSCEEFTSIVRGSRRHCWVSQCRKRESGGAHFSRCASCLVVYYCSPMCQLFHWKYGGHRNECSSLRDARQASCDPKPIDIDHVNFFRKIVMYRLRESATLQQLREVSEKPFDELYLIIEINDNEVRVLPQAAPRASEGALLVSAILDHDNDQAEFRFRRITFKIKAHRKTTAYLPRMERLIREIQSARGPKITYTGEGFQTERYPTEP</sequence>
<dbReference type="EMBL" id="JASNQZ010000015">
    <property type="protein sequence ID" value="KAL0947578.1"/>
    <property type="molecule type" value="Genomic_DNA"/>
</dbReference>
<keyword evidence="2 4" id="KW-0863">Zinc-finger</keyword>
<dbReference type="Pfam" id="PF01753">
    <property type="entry name" value="zf-MYND"/>
    <property type="match status" value="1"/>
</dbReference>
<evidence type="ECO:0000313" key="7">
    <source>
        <dbReference type="Proteomes" id="UP001556367"/>
    </source>
</evidence>
<gene>
    <name evidence="6" type="ORF">HGRIS_013666</name>
</gene>
<organism evidence="6 7">
    <name type="scientific">Hohenbuehelia grisea</name>
    <dbReference type="NCBI Taxonomy" id="104357"/>
    <lineage>
        <taxon>Eukaryota</taxon>
        <taxon>Fungi</taxon>
        <taxon>Dikarya</taxon>
        <taxon>Basidiomycota</taxon>
        <taxon>Agaricomycotina</taxon>
        <taxon>Agaricomycetes</taxon>
        <taxon>Agaricomycetidae</taxon>
        <taxon>Agaricales</taxon>
        <taxon>Pleurotineae</taxon>
        <taxon>Pleurotaceae</taxon>
        <taxon>Hohenbuehelia</taxon>
    </lineage>
</organism>
<dbReference type="Gene3D" id="1.10.220.160">
    <property type="match status" value="1"/>
</dbReference>
<dbReference type="PROSITE" id="PS50865">
    <property type="entry name" value="ZF_MYND_2"/>
    <property type="match status" value="1"/>
</dbReference>
<dbReference type="Gene3D" id="6.10.140.2220">
    <property type="match status" value="1"/>
</dbReference>
<dbReference type="Proteomes" id="UP001556367">
    <property type="component" value="Unassembled WGS sequence"/>
</dbReference>
<evidence type="ECO:0000256" key="1">
    <source>
        <dbReference type="ARBA" id="ARBA00022723"/>
    </source>
</evidence>
<evidence type="ECO:0000256" key="2">
    <source>
        <dbReference type="ARBA" id="ARBA00022771"/>
    </source>
</evidence>
<evidence type="ECO:0000259" key="5">
    <source>
        <dbReference type="PROSITE" id="PS50865"/>
    </source>
</evidence>
<keyword evidence="1" id="KW-0479">Metal-binding</keyword>
<dbReference type="SUPFAM" id="SSF144232">
    <property type="entry name" value="HIT/MYND zinc finger-like"/>
    <property type="match status" value="1"/>
</dbReference>
<keyword evidence="7" id="KW-1185">Reference proteome</keyword>
<proteinExistence type="predicted"/>
<feature type="domain" description="MYND-type" evidence="5">
    <location>
        <begin position="450"/>
        <end position="493"/>
    </location>
</feature>
<dbReference type="InterPro" id="IPR002893">
    <property type="entry name" value="Znf_MYND"/>
</dbReference>
<comment type="caution">
    <text evidence="6">The sequence shown here is derived from an EMBL/GenBank/DDBJ whole genome shotgun (WGS) entry which is preliminary data.</text>
</comment>